<dbReference type="InterPro" id="IPR036165">
    <property type="entry name" value="YefM-like_sf"/>
</dbReference>
<comment type="similarity">
    <text evidence="1">Belongs to the phD/YefM antitoxin family.</text>
</comment>
<accession>W2SP51</accession>
<dbReference type="SUPFAM" id="SSF143120">
    <property type="entry name" value="YefM-like"/>
    <property type="match status" value="1"/>
</dbReference>
<protein>
    <submittedName>
        <fullName evidence="3">Prevent-host-death family protein</fullName>
    </submittedName>
</protein>
<proteinExistence type="inferred from homology"/>
<organism evidence="3 4">
    <name type="scientific">Necator americanus</name>
    <name type="common">Human hookworm</name>
    <dbReference type="NCBI Taxonomy" id="51031"/>
    <lineage>
        <taxon>Eukaryota</taxon>
        <taxon>Metazoa</taxon>
        <taxon>Ecdysozoa</taxon>
        <taxon>Nematoda</taxon>
        <taxon>Chromadorea</taxon>
        <taxon>Rhabditida</taxon>
        <taxon>Rhabditina</taxon>
        <taxon>Rhabditomorpha</taxon>
        <taxon>Strongyloidea</taxon>
        <taxon>Ancylostomatidae</taxon>
        <taxon>Bunostominae</taxon>
        <taxon>Necator</taxon>
    </lineage>
</organism>
<evidence type="ECO:0000313" key="3">
    <source>
        <dbReference type="EMBL" id="ETN71469.1"/>
    </source>
</evidence>
<dbReference type="OrthoDB" id="10594455at2759"/>
<evidence type="ECO:0000256" key="2">
    <source>
        <dbReference type="ARBA" id="ARBA00022649"/>
    </source>
</evidence>
<evidence type="ECO:0000313" key="4">
    <source>
        <dbReference type="Proteomes" id="UP000053676"/>
    </source>
</evidence>
<dbReference type="EMBL" id="KI668168">
    <property type="protein sequence ID" value="ETN71469.1"/>
    <property type="molecule type" value="Genomic_DNA"/>
</dbReference>
<dbReference type="KEGG" id="nai:NECAME_19319"/>
<reference evidence="4" key="1">
    <citation type="journal article" date="2014" name="Nat. Genet.">
        <title>Genome of the human hookworm Necator americanus.</title>
        <authorList>
            <person name="Tang Y.T."/>
            <person name="Gao X."/>
            <person name="Rosa B.A."/>
            <person name="Abubucker S."/>
            <person name="Hallsworth-Pepin K."/>
            <person name="Martin J."/>
            <person name="Tyagi R."/>
            <person name="Heizer E."/>
            <person name="Zhang X."/>
            <person name="Bhonagiri-Palsikar V."/>
            <person name="Minx P."/>
            <person name="Warren W.C."/>
            <person name="Wang Q."/>
            <person name="Zhan B."/>
            <person name="Hotez P.J."/>
            <person name="Sternberg P.W."/>
            <person name="Dougall A."/>
            <person name="Gaze S.T."/>
            <person name="Mulvenna J."/>
            <person name="Sotillo J."/>
            <person name="Ranganathan S."/>
            <person name="Rabelo E.M."/>
            <person name="Wilson R.K."/>
            <person name="Felgner P.L."/>
            <person name="Bethony J."/>
            <person name="Hawdon J.M."/>
            <person name="Gasser R.B."/>
            <person name="Loukas A."/>
            <person name="Mitreva M."/>
        </authorList>
    </citation>
    <scope>NUCLEOTIDE SEQUENCE [LARGE SCALE GENOMIC DNA]</scope>
</reference>
<dbReference type="Proteomes" id="UP000053676">
    <property type="component" value="Unassembled WGS sequence"/>
</dbReference>
<dbReference type="InterPro" id="IPR007712">
    <property type="entry name" value="RelE/ParE_toxin"/>
</dbReference>
<evidence type="ECO:0000256" key="1">
    <source>
        <dbReference type="ARBA" id="ARBA00009981"/>
    </source>
</evidence>
<dbReference type="Gene3D" id="3.30.2310.20">
    <property type="entry name" value="RelE-like"/>
    <property type="match status" value="1"/>
</dbReference>
<dbReference type="AlphaFoldDB" id="W2SP51"/>
<name>W2SP51_NECAM</name>
<dbReference type="InterPro" id="IPR035093">
    <property type="entry name" value="RelE/ParE_toxin_dom_sf"/>
</dbReference>
<dbReference type="Gene3D" id="3.40.1620.10">
    <property type="entry name" value="YefM-like domain"/>
    <property type="match status" value="1"/>
</dbReference>
<gene>
    <name evidence="3" type="ORF">NECAME_19319</name>
</gene>
<dbReference type="Pfam" id="PF05016">
    <property type="entry name" value="ParE_toxin"/>
    <property type="match status" value="1"/>
</dbReference>
<keyword evidence="4" id="KW-1185">Reference proteome</keyword>
<keyword evidence="2" id="KW-1277">Toxin-antitoxin system</keyword>
<sequence>MSIRAQDVVPISEARARLTELADDVVAGAEKVLTKNGAAFVALVDARKLDFYHALEAEYGRLIMIEDAEKGLKDALAGRTKSLEDIRESMRQTFEERLETISEFMLEQDSSSAPQRMDDLWEQIFRFRDLVMIHPQLGRPAGFLAAQTIEGQMRLDKLKRLAIEADVPDFREYVLGSHVILYAHSETRAIVLSIRHQRELGYAPLTD</sequence>